<organism evidence="1 2">
    <name type="scientific">Paenibacillus glycanilyticus</name>
    <dbReference type="NCBI Taxonomy" id="126569"/>
    <lineage>
        <taxon>Bacteria</taxon>
        <taxon>Bacillati</taxon>
        <taxon>Bacillota</taxon>
        <taxon>Bacilli</taxon>
        <taxon>Bacillales</taxon>
        <taxon>Paenibacillaceae</taxon>
        <taxon>Paenibacillus</taxon>
    </lineage>
</organism>
<dbReference type="Proteomes" id="UP001285921">
    <property type="component" value="Unassembled WGS sequence"/>
</dbReference>
<evidence type="ECO:0000313" key="1">
    <source>
        <dbReference type="EMBL" id="GMK49138.1"/>
    </source>
</evidence>
<sequence>MFVLQSRIDAAQKVYDDVKAYTADPIRNKLHIIGHLISNQYDALYLYAFLERASDQQIRDLAQGFPAEVYVFLKDKGRLYNSGLINFSVFPR</sequence>
<proteinExistence type="predicted"/>
<evidence type="ECO:0000313" key="2">
    <source>
        <dbReference type="Proteomes" id="UP001285921"/>
    </source>
</evidence>
<dbReference type="EMBL" id="BTCL01000051">
    <property type="protein sequence ID" value="GMK49138.1"/>
    <property type="molecule type" value="Genomic_DNA"/>
</dbReference>
<name>A0ABQ6NVL1_9BACL</name>
<gene>
    <name evidence="1" type="ORF">PghCCS26_62680</name>
</gene>
<dbReference type="RefSeq" id="WP_317982490.1">
    <property type="nucleotide sequence ID" value="NZ_BTCL01000051.1"/>
</dbReference>
<keyword evidence="2" id="KW-1185">Reference proteome</keyword>
<reference evidence="1 2" key="1">
    <citation type="submission" date="2023-05" db="EMBL/GenBank/DDBJ databases">
        <title>Draft genome of Paenibacillus sp. CCS26.</title>
        <authorList>
            <person name="Akita H."/>
            <person name="Shinto Y."/>
            <person name="Kimura Z."/>
        </authorList>
    </citation>
    <scope>NUCLEOTIDE SEQUENCE [LARGE SCALE GENOMIC DNA]</scope>
    <source>
        <strain evidence="1 2">CCS26</strain>
    </source>
</reference>
<protein>
    <submittedName>
        <fullName evidence="1">Uncharacterized protein</fullName>
    </submittedName>
</protein>
<accession>A0ABQ6NVL1</accession>
<comment type="caution">
    <text evidence="1">The sequence shown here is derived from an EMBL/GenBank/DDBJ whole genome shotgun (WGS) entry which is preliminary data.</text>
</comment>